<dbReference type="Proteomes" id="UP000823844">
    <property type="component" value="Unassembled WGS sequence"/>
</dbReference>
<sequence length="99" mass="11341">MGDPINFLDVFESDSSYNVSGWKNKEYDKLLDESENDYGNKPVQRWQRLVKAEKILMNDQATVPLIQTANPQLLKSKVKGVTFNPVGIPYDFKNVYIAN</sequence>
<dbReference type="SUPFAM" id="SSF53850">
    <property type="entry name" value="Periplasmic binding protein-like II"/>
    <property type="match status" value="1"/>
</dbReference>
<reference evidence="1" key="1">
    <citation type="journal article" date="2021" name="PeerJ">
        <title>Extensive microbial diversity within the chicken gut microbiome revealed by metagenomics and culture.</title>
        <authorList>
            <person name="Gilroy R."/>
            <person name="Ravi A."/>
            <person name="Getino M."/>
            <person name="Pursley I."/>
            <person name="Horton D.L."/>
            <person name="Alikhan N.F."/>
            <person name="Baker D."/>
            <person name="Gharbi K."/>
            <person name="Hall N."/>
            <person name="Watson M."/>
            <person name="Adriaenssens E.M."/>
            <person name="Foster-Nyarko E."/>
            <person name="Jarju S."/>
            <person name="Secka A."/>
            <person name="Antonio M."/>
            <person name="Oren A."/>
            <person name="Chaudhuri R.R."/>
            <person name="La Ragione R."/>
            <person name="Hildebrand F."/>
            <person name="Pallen M.J."/>
        </authorList>
    </citation>
    <scope>NUCLEOTIDE SEQUENCE</scope>
    <source>
        <strain evidence="1">F6-686</strain>
    </source>
</reference>
<comment type="caution">
    <text evidence="1">The sequence shown here is derived from an EMBL/GenBank/DDBJ whole genome shotgun (WGS) entry which is preliminary data.</text>
</comment>
<reference evidence="1" key="2">
    <citation type="submission" date="2021-04" db="EMBL/GenBank/DDBJ databases">
        <authorList>
            <person name="Gilroy R."/>
        </authorList>
    </citation>
    <scope>NUCLEOTIDE SEQUENCE</scope>
    <source>
        <strain evidence="1">F6-686</strain>
    </source>
</reference>
<accession>A0A9E2KQ06</accession>
<name>A0A9E2KQ06_9LACO</name>
<proteinExistence type="predicted"/>
<dbReference type="Gene3D" id="3.10.105.10">
    <property type="entry name" value="Dipeptide-binding Protein, Domain 3"/>
    <property type="match status" value="1"/>
</dbReference>
<dbReference type="Gene3D" id="3.40.190.10">
    <property type="entry name" value="Periplasmic binding protein-like II"/>
    <property type="match status" value="1"/>
</dbReference>
<organism evidence="1 2">
    <name type="scientific">Candidatus Lactobacillus pullistercoris</name>
    <dbReference type="NCBI Taxonomy" id="2838636"/>
    <lineage>
        <taxon>Bacteria</taxon>
        <taxon>Bacillati</taxon>
        <taxon>Bacillota</taxon>
        <taxon>Bacilli</taxon>
        <taxon>Lactobacillales</taxon>
        <taxon>Lactobacillaceae</taxon>
        <taxon>Lactobacillus</taxon>
    </lineage>
</organism>
<protein>
    <submittedName>
        <fullName evidence="1">Uncharacterized protein</fullName>
    </submittedName>
</protein>
<evidence type="ECO:0000313" key="2">
    <source>
        <dbReference type="Proteomes" id="UP000823844"/>
    </source>
</evidence>
<dbReference type="AlphaFoldDB" id="A0A9E2KQ06"/>
<evidence type="ECO:0000313" key="1">
    <source>
        <dbReference type="EMBL" id="MBU3828070.1"/>
    </source>
</evidence>
<dbReference type="EMBL" id="JAHLFT010000033">
    <property type="protein sequence ID" value="MBU3828070.1"/>
    <property type="molecule type" value="Genomic_DNA"/>
</dbReference>
<gene>
    <name evidence="1" type="ORF">H9806_02800</name>
</gene>